<dbReference type="Proteomes" id="UP000663823">
    <property type="component" value="Unassembled WGS sequence"/>
</dbReference>
<comment type="caution">
    <text evidence="5">Lacks conserved residue(s) required for the propagation of feature annotation.</text>
</comment>
<dbReference type="PROSITE" id="PS50005">
    <property type="entry name" value="TPR"/>
    <property type="match status" value="3"/>
</dbReference>
<sequence>MGQILNKIFTSQDDNLETFSLLWLDRSVNKTEDNICAQEELQATINQLKTFEDPDQCIRYISTVPKEDRIVLIVSGQLGRQIVPHLQSFEQVLSIYVYCYDQNSNEQWSAMYPKVKAVVTHVKELIARIQFDHEKQQQNKIYESLPISIFDPKIVHEKLTTDLQGHLVHSQLLINCLLQMKSDVRDKNELTSLNFERNYTPDKAIWWYTRNSFLSRLLNKALRTQNIDILFLFQFFIVNIREQLEQFRHRKPIVVYRNQLMSNDKLKKLKDSIGQFISINSFFSATMEIDKALLYLPNSDGLERVLFEIEADPRLGSDRPFANIKSLSFDQEDEILFMLGSIFQIVKIVLDSRKIWRVQLKLCSDNSQQFYSIQDTNQLLTFGHVLMTMGNIDEAKIYYERLRDGLSKDDPNQARCYEALGSIADEQRDYEISLKLYNQSLQINLKQWGTKHLYTASSYNSIGEIYRKQGNYNKALEYYDKALEALGTDSTVKALAKKAVCYNNIGIVNQEQNQYKEALDFYIKAFKIRKDCLPNDETSLGMSYNNMGNAYYFLKFYEDAIYHYQEALKIYKKTLPPQHPKFASTYNNIGAIYDDQGKFNDALSFDFGGLGLNLVWICSSFAPNPKDLCECPTEFIFRHGACVNDDECSRGSSICPINSLCRNTPGSYVCDCISGYKMITE</sequence>
<dbReference type="EMBL" id="CAJOAX010003826">
    <property type="protein sequence ID" value="CAF3875082.1"/>
    <property type="molecule type" value="Genomic_DNA"/>
</dbReference>
<dbReference type="GO" id="GO:0005509">
    <property type="term" value="F:calcium ion binding"/>
    <property type="evidence" value="ECO:0007669"/>
    <property type="project" value="InterPro"/>
</dbReference>
<feature type="repeat" description="TPR" evidence="6">
    <location>
        <begin position="499"/>
        <end position="532"/>
    </location>
</feature>
<reference evidence="8" key="1">
    <citation type="submission" date="2021-02" db="EMBL/GenBank/DDBJ databases">
        <authorList>
            <person name="Nowell W R."/>
        </authorList>
    </citation>
    <scope>NUCLEOTIDE SEQUENCE</scope>
</reference>
<dbReference type="Gene3D" id="3.90.176.10">
    <property type="entry name" value="Toxin ADP-ribosyltransferase, Chain A, domain 1"/>
    <property type="match status" value="1"/>
</dbReference>
<evidence type="ECO:0000256" key="2">
    <source>
        <dbReference type="ARBA" id="ARBA00022737"/>
    </source>
</evidence>
<dbReference type="SMART" id="SM00179">
    <property type="entry name" value="EGF_CA"/>
    <property type="match status" value="1"/>
</dbReference>
<dbReference type="Pfam" id="PF13424">
    <property type="entry name" value="TPR_12"/>
    <property type="match status" value="3"/>
</dbReference>
<dbReference type="InterPro" id="IPR001881">
    <property type="entry name" value="EGF-like_Ca-bd_dom"/>
</dbReference>
<dbReference type="PROSITE" id="PS00010">
    <property type="entry name" value="ASX_HYDROXYL"/>
    <property type="match status" value="1"/>
</dbReference>
<keyword evidence="4" id="KW-1015">Disulfide bond</keyword>
<dbReference type="InterPro" id="IPR000742">
    <property type="entry name" value="EGF"/>
</dbReference>
<dbReference type="SUPFAM" id="SSF57196">
    <property type="entry name" value="EGF/Laminin"/>
    <property type="match status" value="1"/>
</dbReference>
<keyword evidence="2" id="KW-0677">Repeat</keyword>
<dbReference type="InterPro" id="IPR000152">
    <property type="entry name" value="EGF-type_Asp/Asn_hydroxyl_site"/>
</dbReference>
<dbReference type="Pfam" id="PF07645">
    <property type="entry name" value="EGF_CA"/>
    <property type="match status" value="1"/>
</dbReference>
<evidence type="ECO:0000256" key="1">
    <source>
        <dbReference type="ARBA" id="ARBA00022536"/>
    </source>
</evidence>
<accession>A0A819G353</accession>
<dbReference type="Gene3D" id="1.25.40.10">
    <property type="entry name" value="Tetratricopeptide repeat domain"/>
    <property type="match status" value="2"/>
</dbReference>
<evidence type="ECO:0000256" key="5">
    <source>
        <dbReference type="PROSITE-ProRule" id="PRU00076"/>
    </source>
</evidence>
<evidence type="ECO:0000256" key="4">
    <source>
        <dbReference type="ARBA" id="ARBA00023157"/>
    </source>
</evidence>
<dbReference type="AlphaFoldDB" id="A0A819G353"/>
<dbReference type="InterPro" id="IPR019734">
    <property type="entry name" value="TPR_rpt"/>
</dbReference>
<dbReference type="PANTHER" id="PTHR45641:SF1">
    <property type="entry name" value="AAA+ ATPASE DOMAIN-CONTAINING PROTEIN"/>
    <property type="match status" value="1"/>
</dbReference>
<dbReference type="PROSITE" id="PS50293">
    <property type="entry name" value="TPR_REGION"/>
    <property type="match status" value="1"/>
</dbReference>
<protein>
    <recommendedName>
        <fullName evidence="7">EGF-like domain-containing protein</fullName>
    </recommendedName>
</protein>
<keyword evidence="3 6" id="KW-0802">TPR repeat</keyword>
<dbReference type="SUPFAM" id="SSF48452">
    <property type="entry name" value="TPR-like"/>
    <property type="match status" value="1"/>
</dbReference>
<feature type="repeat" description="TPR" evidence="6">
    <location>
        <begin position="456"/>
        <end position="489"/>
    </location>
</feature>
<dbReference type="InterPro" id="IPR018097">
    <property type="entry name" value="EGF_Ca-bd_CS"/>
</dbReference>
<dbReference type="PROSITE" id="PS50026">
    <property type="entry name" value="EGF_3"/>
    <property type="match status" value="1"/>
</dbReference>
<dbReference type="SMART" id="SM00028">
    <property type="entry name" value="TPR"/>
    <property type="match status" value="6"/>
</dbReference>
<proteinExistence type="predicted"/>
<dbReference type="InterPro" id="IPR011990">
    <property type="entry name" value="TPR-like_helical_dom_sf"/>
</dbReference>
<evidence type="ECO:0000313" key="8">
    <source>
        <dbReference type="EMBL" id="CAF3875082.1"/>
    </source>
</evidence>
<name>A0A819G353_9BILA</name>
<feature type="repeat" description="TPR" evidence="6">
    <location>
        <begin position="541"/>
        <end position="574"/>
    </location>
</feature>
<dbReference type="InterPro" id="IPR049883">
    <property type="entry name" value="NOTCH1_EGF-like"/>
</dbReference>
<evidence type="ECO:0000313" key="9">
    <source>
        <dbReference type="Proteomes" id="UP000663823"/>
    </source>
</evidence>
<keyword evidence="1 5" id="KW-0245">EGF-like domain</keyword>
<feature type="domain" description="EGF-like" evidence="7">
    <location>
        <begin position="644"/>
        <end position="679"/>
    </location>
</feature>
<evidence type="ECO:0000259" key="7">
    <source>
        <dbReference type="PROSITE" id="PS50026"/>
    </source>
</evidence>
<dbReference type="PROSITE" id="PS01187">
    <property type="entry name" value="EGF_CA"/>
    <property type="match status" value="1"/>
</dbReference>
<dbReference type="PANTHER" id="PTHR45641">
    <property type="entry name" value="TETRATRICOPEPTIDE REPEAT PROTEIN (AFU_ORTHOLOGUE AFUA_6G03870)"/>
    <property type="match status" value="1"/>
</dbReference>
<evidence type="ECO:0000256" key="3">
    <source>
        <dbReference type="ARBA" id="ARBA00022803"/>
    </source>
</evidence>
<organism evidence="8 9">
    <name type="scientific">Rotaria sordida</name>
    <dbReference type="NCBI Taxonomy" id="392033"/>
    <lineage>
        <taxon>Eukaryota</taxon>
        <taxon>Metazoa</taxon>
        <taxon>Spiralia</taxon>
        <taxon>Gnathifera</taxon>
        <taxon>Rotifera</taxon>
        <taxon>Eurotatoria</taxon>
        <taxon>Bdelloidea</taxon>
        <taxon>Philodinida</taxon>
        <taxon>Philodinidae</taxon>
        <taxon>Rotaria</taxon>
    </lineage>
</organism>
<comment type="caution">
    <text evidence="8">The sequence shown here is derived from an EMBL/GenBank/DDBJ whole genome shotgun (WGS) entry which is preliminary data.</text>
</comment>
<dbReference type="PROSITE" id="PS51996">
    <property type="entry name" value="TR_MART"/>
    <property type="match status" value="1"/>
</dbReference>
<dbReference type="Gene3D" id="2.10.25.10">
    <property type="entry name" value="Laminin"/>
    <property type="match status" value="1"/>
</dbReference>
<dbReference type="CDD" id="cd00054">
    <property type="entry name" value="EGF_CA"/>
    <property type="match status" value="1"/>
</dbReference>
<dbReference type="SUPFAM" id="SSF56399">
    <property type="entry name" value="ADP-ribosylation"/>
    <property type="match status" value="1"/>
</dbReference>
<gene>
    <name evidence="8" type="ORF">OTI717_LOCUS22445</name>
</gene>
<evidence type="ECO:0000256" key="6">
    <source>
        <dbReference type="PROSITE-ProRule" id="PRU00339"/>
    </source>
</evidence>